<evidence type="ECO:0000256" key="1">
    <source>
        <dbReference type="SAM" id="Phobius"/>
    </source>
</evidence>
<reference evidence="2 3" key="2">
    <citation type="submission" date="2014-03" db="EMBL/GenBank/DDBJ databases">
        <title>The Genome Sequence of Anncaliia algerae insect isolate PRA339.</title>
        <authorList>
            <consortium name="The Broad Institute Genome Sequencing Platform"/>
            <consortium name="The Broad Institute Genome Sequencing Center for Infectious Disease"/>
            <person name="Cuomo C."/>
            <person name="Becnel J."/>
            <person name="Sanscrainte N."/>
            <person name="Walker B."/>
            <person name="Young S.K."/>
            <person name="Zeng Q."/>
            <person name="Gargeya S."/>
            <person name="Fitzgerald M."/>
            <person name="Haas B."/>
            <person name="Abouelleil A."/>
            <person name="Alvarado L."/>
            <person name="Arachchi H.M."/>
            <person name="Berlin A.M."/>
            <person name="Chapman S.B."/>
            <person name="Dewar J."/>
            <person name="Goldberg J."/>
            <person name="Griggs A."/>
            <person name="Gujja S."/>
            <person name="Hansen M."/>
            <person name="Howarth C."/>
            <person name="Imamovic A."/>
            <person name="Larimer J."/>
            <person name="McCowan C."/>
            <person name="Murphy C."/>
            <person name="Neiman D."/>
            <person name="Pearson M."/>
            <person name="Priest M."/>
            <person name="Roberts A."/>
            <person name="Saif S."/>
            <person name="Shea T."/>
            <person name="Sisk P."/>
            <person name="Sykes S."/>
            <person name="Wortman J."/>
            <person name="Nusbaum C."/>
            <person name="Birren B."/>
        </authorList>
    </citation>
    <scope>NUCLEOTIDE SEQUENCE [LARGE SCALE GENOMIC DNA]</scope>
    <source>
        <strain evidence="2 3">PRA339</strain>
    </source>
</reference>
<feature type="transmembrane region" description="Helical" evidence="1">
    <location>
        <begin position="280"/>
        <end position="301"/>
    </location>
</feature>
<sequence>MLQSDNIKLKSAVLRGKRDTYTENNFERDEVEYAKNAILEHIRKKNFLEFNKIINTIDVEKLSYHNLDANKKQIYRCFDKIFDFYIKKGSNCYKIDANIIRIAEKFDISCNLLYKNMIKGMYAKDINRWSENYDLYGIKNILKVNEKFSKNFELENFSHKAKFKINSENIYVKLFHDFKAANFIYNVTLSNCNETMQEKTLEALESHIKQEIKEYNNFFIQSFHVWFKIDNLSCNHTFSGNINSTELRNFSSQSLPDQSKNLIHLKHGHETEKSMTTTCITMVFGVILPLVIILLIIYIFCLKRKSGNIKKGQKISLLEFRVVENNFDSK</sequence>
<protein>
    <submittedName>
        <fullName evidence="2">Uncharacterized protein</fullName>
    </submittedName>
</protein>
<gene>
    <name evidence="2" type="ORF">H312_03021</name>
</gene>
<dbReference type="EMBL" id="KK365253">
    <property type="protein sequence ID" value="KCZ79586.1"/>
    <property type="molecule type" value="Genomic_DNA"/>
</dbReference>
<keyword evidence="1" id="KW-1133">Transmembrane helix</keyword>
<keyword evidence="1" id="KW-0472">Membrane</keyword>
<reference evidence="3" key="1">
    <citation type="submission" date="2013-02" db="EMBL/GenBank/DDBJ databases">
        <authorList>
            <consortium name="The Broad Institute Genome Sequencing Platform"/>
            <person name="Cuomo C."/>
            <person name="Becnel J."/>
            <person name="Sanscrainte N."/>
            <person name="Walker B."/>
            <person name="Young S.K."/>
            <person name="Zeng Q."/>
            <person name="Gargeya S."/>
            <person name="Fitzgerald M."/>
            <person name="Haas B."/>
            <person name="Abouelleil A."/>
            <person name="Alvarado L."/>
            <person name="Arachchi H.M."/>
            <person name="Berlin A.M."/>
            <person name="Chapman S.B."/>
            <person name="Dewar J."/>
            <person name="Goldberg J."/>
            <person name="Griggs A."/>
            <person name="Gujja S."/>
            <person name="Hansen M."/>
            <person name="Howarth C."/>
            <person name="Imamovic A."/>
            <person name="Larimer J."/>
            <person name="McCowan C."/>
            <person name="Murphy C."/>
            <person name="Neiman D."/>
            <person name="Pearson M."/>
            <person name="Priest M."/>
            <person name="Roberts A."/>
            <person name="Saif S."/>
            <person name="Shea T."/>
            <person name="Sisk P."/>
            <person name="Sykes S."/>
            <person name="Wortman J."/>
            <person name="Nusbaum C."/>
            <person name="Birren B."/>
        </authorList>
    </citation>
    <scope>NUCLEOTIDE SEQUENCE [LARGE SCALE GENOMIC DNA]</scope>
    <source>
        <strain evidence="3">PRA339</strain>
    </source>
</reference>
<name>A0A059EY16_9MICR</name>
<evidence type="ECO:0000313" key="2">
    <source>
        <dbReference type="EMBL" id="KCZ79586.1"/>
    </source>
</evidence>
<dbReference type="OrthoDB" id="10351856at2759"/>
<dbReference type="AlphaFoldDB" id="A0A059EY16"/>
<dbReference type="HOGENOM" id="CLU_841904_0_0_1"/>
<proteinExistence type="predicted"/>
<organism evidence="2 3">
    <name type="scientific">Anncaliia algerae PRA339</name>
    <dbReference type="NCBI Taxonomy" id="1288291"/>
    <lineage>
        <taxon>Eukaryota</taxon>
        <taxon>Fungi</taxon>
        <taxon>Fungi incertae sedis</taxon>
        <taxon>Microsporidia</taxon>
        <taxon>Tubulinosematoidea</taxon>
        <taxon>Tubulinosematidae</taxon>
        <taxon>Anncaliia</taxon>
    </lineage>
</organism>
<keyword evidence="1" id="KW-0812">Transmembrane</keyword>
<evidence type="ECO:0000313" key="3">
    <source>
        <dbReference type="Proteomes" id="UP000030655"/>
    </source>
</evidence>
<accession>A0A059EY16</accession>
<dbReference type="Proteomes" id="UP000030655">
    <property type="component" value="Unassembled WGS sequence"/>
</dbReference>
<dbReference type="VEuPathDB" id="MicrosporidiaDB:H312_03021"/>
<keyword evidence="3" id="KW-1185">Reference proteome</keyword>